<dbReference type="STRING" id="1250539.Ga0080574_TMP4211"/>
<dbReference type="AlphaFoldDB" id="A0A1P8UYS3"/>
<keyword evidence="2" id="KW-0812">Transmembrane</keyword>
<feature type="transmembrane region" description="Helical" evidence="2">
    <location>
        <begin position="20"/>
        <end position="42"/>
    </location>
</feature>
<proteinExistence type="predicted"/>
<reference evidence="3 4" key="1">
    <citation type="submission" date="2016-04" db="EMBL/GenBank/DDBJ databases">
        <title>Deep-sea bacteria in the southern Pacific.</title>
        <authorList>
            <person name="Tang K."/>
        </authorList>
    </citation>
    <scope>NUCLEOTIDE SEQUENCE [LARGE SCALE GENOMIC DNA]</scope>
    <source>
        <strain evidence="3 4">JLT2014</strain>
    </source>
</reference>
<dbReference type="Proteomes" id="UP000187059">
    <property type="component" value="Chromosome"/>
</dbReference>
<accession>A0A1P8UYS3</accession>
<feature type="region of interest" description="Disordered" evidence="1">
    <location>
        <begin position="234"/>
        <end position="267"/>
    </location>
</feature>
<evidence type="ECO:0000256" key="2">
    <source>
        <dbReference type="SAM" id="Phobius"/>
    </source>
</evidence>
<dbReference type="OrthoDB" id="7863443at2"/>
<evidence type="ECO:0008006" key="5">
    <source>
        <dbReference type="Google" id="ProtNLM"/>
    </source>
</evidence>
<sequence length="278" mass="31257">MITHLRATGQLVQFLMQRLALMAILSLALGLSAYTAACALGYAPWLTLPLQFGDTLLPEAGIYVQLGLTALACGLLFFLPANARMMALETSHRRFHIGMKDVARAYAAAHRADRDGVFTMGSEFDSVRERIAFLRDHPDLADLEPSVLEVAAQMSHISRELAQVYSDSNVQRARDFLTARQQEIEDFNTRLEEAKRIATEMRQWHMRVELEEDVAEAQLARLCEELEEILPEIVPEAAKAEPEAEEPSGWVSNRDFEESDAEPRDDRIVAMLSRRAAE</sequence>
<keyword evidence="2" id="KW-1133">Transmembrane helix</keyword>
<gene>
    <name evidence="3" type="ORF">Ga0080574_TMP4211</name>
</gene>
<keyword evidence="2" id="KW-0472">Membrane</keyword>
<evidence type="ECO:0000313" key="3">
    <source>
        <dbReference type="EMBL" id="APZ54545.1"/>
    </source>
</evidence>
<dbReference type="KEGG" id="paby:Ga0080574_TMP4211"/>
<feature type="transmembrane region" description="Helical" evidence="2">
    <location>
        <begin position="62"/>
        <end position="83"/>
    </location>
</feature>
<organism evidence="3 4">
    <name type="scientific">Salipiger abyssi</name>
    <dbReference type="NCBI Taxonomy" id="1250539"/>
    <lineage>
        <taxon>Bacteria</taxon>
        <taxon>Pseudomonadati</taxon>
        <taxon>Pseudomonadota</taxon>
        <taxon>Alphaproteobacteria</taxon>
        <taxon>Rhodobacterales</taxon>
        <taxon>Roseobacteraceae</taxon>
        <taxon>Salipiger</taxon>
    </lineage>
</organism>
<dbReference type="RefSeq" id="WP_076706092.1">
    <property type="nucleotide sequence ID" value="NZ_CP015093.1"/>
</dbReference>
<evidence type="ECO:0000313" key="4">
    <source>
        <dbReference type="Proteomes" id="UP000187059"/>
    </source>
</evidence>
<keyword evidence="4" id="KW-1185">Reference proteome</keyword>
<protein>
    <recommendedName>
        <fullName evidence="5">DNA repair protein</fullName>
    </recommendedName>
</protein>
<dbReference type="EMBL" id="CP015093">
    <property type="protein sequence ID" value="APZ54545.1"/>
    <property type="molecule type" value="Genomic_DNA"/>
</dbReference>
<evidence type="ECO:0000256" key="1">
    <source>
        <dbReference type="SAM" id="MobiDB-lite"/>
    </source>
</evidence>
<name>A0A1P8UYS3_9RHOB</name>